<evidence type="ECO:0000256" key="5">
    <source>
        <dbReference type="ARBA" id="ARBA00022729"/>
    </source>
</evidence>
<keyword evidence="7 12" id="KW-0472">Membrane</keyword>
<evidence type="ECO:0000313" key="15">
    <source>
        <dbReference type="Proteomes" id="UP000694546"/>
    </source>
</evidence>
<dbReference type="Proteomes" id="UP000694546">
    <property type="component" value="Chromosome 20"/>
</dbReference>
<dbReference type="GO" id="GO:1905475">
    <property type="term" value="P:regulation of protein localization to membrane"/>
    <property type="evidence" value="ECO:0007669"/>
    <property type="project" value="TreeGrafter"/>
</dbReference>
<dbReference type="GO" id="GO:0009966">
    <property type="term" value="P:regulation of signal transduction"/>
    <property type="evidence" value="ECO:0007669"/>
    <property type="project" value="InterPro"/>
</dbReference>
<dbReference type="GeneTree" id="ENSGT01050000244897"/>
<evidence type="ECO:0000256" key="13">
    <source>
        <dbReference type="SAM" id="SignalP"/>
    </source>
</evidence>
<feature type="chain" id="PRO_5034511826" description="Glypican-1" evidence="13">
    <location>
        <begin position="24"/>
        <end position="145"/>
    </location>
</feature>
<keyword evidence="4 12" id="KW-0336">GPI-anchor</keyword>
<comment type="function">
    <text evidence="12">Cell surface proteoglycan.</text>
</comment>
<dbReference type="InterPro" id="IPR001863">
    <property type="entry name" value="Glypican"/>
</dbReference>
<keyword evidence="6 12" id="KW-0654">Proteoglycan</keyword>
<keyword evidence="15" id="KW-1185">Reference proteome</keyword>
<dbReference type="GO" id="GO:0005576">
    <property type="term" value="C:extracellular region"/>
    <property type="evidence" value="ECO:0007669"/>
    <property type="project" value="TreeGrafter"/>
</dbReference>
<sequence length="145" mass="16262">MWTMFRIETVLCTFSVLYVAAKADFKAGNCSEVREACVAKGFSFAHVPLTEISGEHLRVCSRGNTCCTQEMEDSFGPRSKQDFETLVDETSHELRSTFVSRHAKFDGKQTKYLPANGCFSMHFPGAFHYATAARRRSKAFPEDGV</sequence>
<keyword evidence="5 13" id="KW-0732">Signal</keyword>
<evidence type="ECO:0000256" key="3">
    <source>
        <dbReference type="ARBA" id="ARBA00022475"/>
    </source>
</evidence>
<dbReference type="GO" id="GO:0005886">
    <property type="term" value="C:plasma membrane"/>
    <property type="evidence" value="ECO:0007669"/>
    <property type="project" value="UniProtKB-SubCell"/>
</dbReference>
<evidence type="ECO:0000256" key="4">
    <source>
        <dbReference type="ARBA" id="ARBA00022622"/>
    </source>
</evidence>
<proteinExistence type="inferred from homology"/>
<dbReference type="GO" id="GO:0009986">
    <property type="term" value="C:cell surface"/>
    <property type="evidence" value="ECO:0007669"/>
    <property type="project" value="TreeGrafter"/>
</dbReference>
<feature type="signal peptide" evidence="13">
    <location>
        <begin position="1"/>
        <end position="23"/>
    </location>
</feature>
<dbReference type="GO" id="GO:0045202">
    <property type="term" value="C:synapse"/>
    <property type="evidence" value="ECO:0007669"/>
    <property type="project" value="TreeGrafter"/>
</dbReference>
<reference evidence="14" key="2">
    <citation type="submission" date="2025-09" db="UniProtKB">
        <authorList>
            <consortium name="Ensembl"/>
        </authorList>
    </citation>
    <scope>IDENTIFICATION</scope>
</reference>
<keyword evidence="3" id="KW-1003">Cell membrane</keyword>
<dbReference type="AlphaFoldDB" id="A0A8C4ZXY8"/>
<dbReference type="Pfam" id="PF01153">
    <property type="entry name" value="Glypican"/>
    <property type="match status" value="1"/>
</dbReference>
<keyword evidence="9 12" id="KW-0357">Heparan sulfate</keyword>
<accession>A0A8C4ZXY8</accession>
<dbReference type="GO" id="GO:0016477">
    <property type="term" value="P:cell migration"/>
    <property type="evidence" value="ECO:0007669"/>
    <property type="project" value="TreeGrafter"/>
</dbReference>
<evidence type="ECO:0000256" key="10">
    <source>
        <dbReference type="ARBA" id="ARBA00023288"/>
    </source>
</evidence>
<keyword evidence="10 12" id="KW-0449">Lipoprotein</keyword>
<evidence type="ECO:0000256" key="1">
    <source>
        <dbReference type="ARBA" id="ARBA00004609"/>
    </source>
</evidence>
<dbReference type="PANTHER" id="PTHR10822">
    <property type="entry name" value="GLYPICAN"/>
    <property type="match status" value="1"/>
</dbReference>
<evidence type="ECO:0000256" key="2">
    <source>
        <dbReference type="ARBA" id="ARBA00010260"/>
    </source>
</evidence>
<dbReference type="PANTHER" id="PTHR10822:SF31">
    <property type="entry name" value="GLYPICAN-6"/>
    <property type="match status" value="1"/>
</dbReference>
<evidence type="ECO:0000256" key="11">
    <source>
        <dbReference type="RuleBase" id="RU003518"/>
    </source>
</evidence>
<keyword evidence="8" id="KW-0325">Glycoprotein</keyword>
<dbReference type="GO" id="GO:0098552">
    <property type="term" value="C:side of membrane"/>
    <property type="evidence" value="ECO:0007669"/>
    <property type="project" value="UniProtKB-KW"/>
</dbReference>
<evidence type="ECO:0008006" key="16">
    <source>
        <dbReference type="Google" id="ProtNLM"/>
    </source>
</evidence>
<comment type="subcellular location">
    <subcellularLocation>
        <location evidence="1 12">Cell membrane</location>
        <topology evidence="1 12">Lipid-anchor</topology>
        <topology evidence="1 12">GPI-anchor</topology>
    </subcellularLocation>
</comment>
<organism evidence="14 15">
    <name type="scientific">Gadus morhua</name>
    <name type="common">Atlantic cod</name>
    <dbReference type="NCBI Taxonomy" id="8049"/>
    <lineage>
        <taxon>Eukaryota</taxon>
        <taxon>Metazoa</taxon>
        <taxon>Chordata</taxon>
        <taxon>Craniata</taxon>
        <taxon>Vertebrata</taxon>
        <taxon>Euteleostomi</taxon>
        <taxon>Actinopterygii</taxon>
        <taxon>Neopterygii</taxon>
        <taxon>Teleostei</taxon>
        <taxon>Neoteleostei</taxon>
        <taxon>Acanthomorphata</taxon>
        <taxon>Zeiogadaria</taxon>
        <taxon>Gadariae</taxon>
        <taxon>Gadiformes</taxon>
        <taxon>Gadoidei</taxon>
        <taxon>Gadidae</taxon>
        <taxon>Gadus</taxon>
    </lineage>
</organism>
<evidence type="ECO:0000256" key="9">
    <source>
        <dbReference type="ARBA" id="ARBA00023207"/>
    </source>
</evidence>
<evidence type="ECO:0000256" key="8">
    <source>
        <dbReference type="ARBA" id="ARBA00023180"/>
    </source>
</evidence>
<comment type="similarity">
    <text evidence="2 11">Belongs to the glypican family.</text>
</comment>
<reference evidence="14" key="1">
    <citation type="submission" date="2025-08" db="UniProtKB">
        <authorList>
            <consortium name="Ensembl"/>
        </authorList>
    </citation>
    <scope>IDENTIFICATION</scope>
</reference>
<evidence type="ECO:0000313" key="14">
    <source>
        <dbReference type="Ensembl" id="ENSGMOP00000022982.1"/>
    </source>
</evidence>
<evidence type="ECO:0000256" key="12">
    <source>
        <dbReference type="RuleBase" id="RU003519"/>
    </source>
</evidence>
<evidence type="ECO:0000256" key="6">
    <source>
        <dbReference type="ARBA" id="ARBA00022974"/>
    </source>
</evidence>
<protein>
    <recommendedName>
        <fullName evidence="16">Glypican-1</fullName>
    </recommendedName>
</protein>
<dbReference type="OMA" id="YLPANGC"/>
<name>A0A8C4ZXY8_GADMO</name>
<evidence type="ECO:0000256" key="7">
    <source>
        <dbReference type="ARBA" id="ARBA00023136"/>
    </source>
</evidence>
<dbReference type="Ensembl" id="ENSGMOT00000043291.1">
    <property type="protein sequence ID" value="ENSGMOP00000022982.1"/>
    <property type="gene ID" value="ENSGMOG00000031730.1"/>
</dbReference>